<gene>
    <name evidence="3" type="ORF">RDB_LOCUS95742</name>
</gene>
<proteinExistence type="predicted"/>
<organism evidence="3 4">
    <name type="scientific">Rhizoctonia solani</name>
    <dbReference type="NCBI Taxonomy" id="456999"/>
    <lineage>
        <taxon>Eukaryota</taxon>
        <taxon>Fungi</taxon>
        <taxon>Dikarya</taxon>
        <taxon>Basidiomycota</taxon>
        <taxon>Agaricomycotina</taxon>
        <taxon>Agaricomycetes</taxon>
        <taxon>Cantharellales</taxon>
        <taxon>Ceratobasidiaceae</taxon>
        <taxon>Rhizoctonia</taxon>
    </lineage>
</organism>
<dbReference type="PANTHER" id="PTHR38046">
    <property type="entry name" value="CRYPTIC LOCI REGULATOR 2"/>
    <property type="match status" value="1"/>
</dbReference>
<dbReference type="GO" id="GO:0070824">
    <property type="term" value="C:SHREC complex"/>
    <property type="evidence" value="ECO:0007669"/>
    <property type="project" value="InterPro"/>
</dbReference>
<comment type="caution">
    <text evidence="3">The sequence shown here is derived from an EMBL/GenBank/DDBJ whole genome shotgun (WGS) entry which is preliminary data.</text>
</comment>
<evidence type="ECO:0000313" key="3">
    <source>
        <dbReference type="EMBL" id="CAE6479176.1"/>
    </source>
</evidence>
<dbReference type="GO" id="GO:0030466">
    <property type="term" value="P:silent mating-type cassette heterochromatin formation"/>
    <property type="evidence" value="ECO:0007669"/>
    <property type="project" value="TreeGrafter"/>
</dbReference>
<dbReference type="EMBL" id="CAJMWY010001972">
    <property type="protein sequence ID" value="CAE6479176.1"/>
    <property type="molecule type" value="Genomic_DNA"/>
</dbReference>
<evidence type="ECO:0000313" key="4">
    <source>
        <dbReference type="Proteomes" id="UP000663861"/>
    </source>
</evidence>
<evidence type="ECO:0000256" key="1">
    <source>
        <dbReference type="SAM" id="MobiDB-lite"/>
    </source>
</evidence>
<evidence type="ECO:0000259" key="2">
    <source>
        <dbReference type="Pfam" id="PF16761"/>
    </source>
</evidence>
<dbReference type="GO" id="GO:0031934">
    <property type="term" value="C:mating-type region heterochromatin"/>
    <property type="evidence" value="ECO:0007669"/>
    <property type="project" value="TreeGrafter"/>
</dbReference>
<name>A0A8H3H2T0_9AGAM</name>
<accession>A0A8H3H2T0</accession>
<dbReference type="GO" id="GO:0033553">
    <property type="term" value="C:rDNA heterochromatin"/>
    <property type="evidence" value="ECO:0007669"/>
    <property type="project" value="TreeGrafter"/>
</dbReference>
<reference evidence="3" key="1">
    <citation type="submission" date="2021-01" db="EMBL/GenBank/DDBJ databases">
        <authorList>
            <person name="Kaushik A."/>
        </authorList>
    </citation>
    <scope>NUCLEOTIDE SEQUENCE</scope>
    <source>
        <strain evidence="3">AG4-RS23</strain>
    </source>
</reference>
<dbReference type="InterPro" id="IPR038986">
    <property type="entry name" value="Clr2"/>
</dbReference>
<feature type="region of interest" description="Disordered" evidence="1">
    <location>
        <begin position="1"/>
        <end position="58"/>
    </location>
</feature>
<feature type="compositionally biased region" description="Low complexity" evidence="1">
    <location>
        <begin position="32"/>
        <end position="58"/>
    </location>
</feature>
<protein>
    <recommendedName>
        <fullName evidence="2">Cryptic loci regulator 2 N-terminal domain-containing protein</fullName>
    </recommendedName>
</protein>
<feature type="domain" description="Cryptic loci regulator 2 N-terminal" evidence="2">
    <location>
        <begin position="123"/>
        <end position="190"/>
    </location>
</feature>
<dbReference type="Pfam" id="PF16761">
    <property type="entry name" value="Clr2_transil"/>
    <property type="match status" value="1"/>
</dbReference>
<dbReference type="Proteomes" id="UP000663861">
    <property type="component" value="Unassembled WGS sequence"/>
</dbReference>
<sequence length="218" mass="24176">MPTIDRPSSRRDPSALSISSTEDDATEVIEISSTSSTSSRHSATHSSSTPSPHSNTPHNLVLGHIISWASSDGINTVPEDLHNGSHTRYYEKAQPGSRTYQKYLEQVGTHVAQTVFGYTDAPYFMEDLPTGYSLYGLHSKPESSGKSRVDYYLYGPKDKRFRSPNEFTMHAVWLMGGGPHNPELCKCINCGTMGSQILINRTYGLPGRQDPKDHHHHT</sequence>
<dbReference type="AlphaFoldDB" id="A0A8H3H2T0"/>
<dbReference type="PANTHER" id="PTHR38046:SF1">
    <property type="entry name" value="CRYPTIC LOCI REGULATOR 2"/>
    <property type="match status" value="1"/>
</dbReference>
<dbReference type="InterPro" id="IPR031915">
    <property type="entry name" value="Clr2_N"/>
</dbReference>